<feature type="transmembrane region" description="Helical" evidence="1">
    <location>
        <begin position="94"/>
        <end position="116"/>
    </location>
</feature>
<gene>
    <name evidence="2" type="ORF">BECKH772A_GA0070896_1003514</name>
    <name evidence="3" type="ORF">BECKH772B_GA0070898_1003514</name>
    <name evidence="4" type="ORF">BECKH772C_GA0070978_1003414</name>
</gene>
<sequence length="187" mass="21099">MIYGFAMQFDISNAELRKAAVPHEIFLFNLIGNHILIFIASLGMFRSFPYPLYLVPVISLSSLVYTLWRAKRSLRMDAWFALCHWQVAARRAKVFVGMLSLLGIVSLLGWGGYIYLGMMKEAVYALIGGIGLLPTMMTMLILIIMESDGLYQAHQRKLPSWVVKKFPREGKRVGIVAQSGLAQPDTR</sequence>
<evidence type="ECO:0000256" key="1">
    <source>
        <dbReference type="SAM" id="Phobius"/>
    </source>
</evidence>
<proteinExistence type="predicted"/>
<evidence type="ECO:0000313" key="4">
    <source>
        <dbReference type="EMBL" id="VFJ99708.1"/>
    </source>
</evidence>
<keyword evidence="1" id="KW-0472">Membrane</keyword>
<protein>
    <submittedName>
        <fullName evidence="2">Uncharacterized protein</fullName>
    </submittedName>
</protein>
<keyword evidence="1" id="KW-0812">Transmembrane</keyword>
<feature type="transmembrane region" description="Helical" evidence="1">
    <location>
        <begin position="122"/>
        <end position="145"/>
    </location>
</feature>
<feature type="transmembrane region" description="Helical" evidence="1">
    <location>
        <begin position="50"/>
        <end position="68"/>
    </location>
</feature>
<evidence type="ECO:0000313" key="3">
    <source>
        <dbReference type="EMBL" id="VFJ92880.1"/>
    </source>
</evidence>
<accession>A0A450UH55</accession>
<dbReference type="EMBL" id="CAADFI010000035">
    <property type="protein sequence ID" value="VFJ92880.1"/>
    <property type="molecule type" value="Genomic_DNA"/>
</dbReference>
<name>A0A450UH55_9GAMM</name>
<dbReference type="EMBL" id="CAADFG010000035">
    <property type="protein sequence ID" value="VFJ91861.1"/>
    <property type="molecule type" value="Genomic_DNA"/>
</dbReference>
<feature type="transmembrane region" description="Helical" evidence="1">
    <location>
        <begin position="25"/>
        <end position="44"/>
    </location>
</feature>
<keyword evidence="1" id="KW-1133">Transmembrane helix</keyword>
<dbReference type="EMBL" id="CAADFJ010000034">
    <property type="protein sequence ID" value="VFJ99708.1"/>
    <property type="molecule type" value="Genomic_DNA"/>
</dbReference>
<evidence type="ECO:0000313" key="2">
    <source>
        <dbReference type="EMBL" id="VFJ91861.1"/>
    </source>
</evidence>
<reference evidence="2" key="1">
    <citation type="submission" date="2019-02" db="EMBL/GenBank/DDBJ databases">
        <authorList>
            <person name="Gruber-Vodicka R. H."/>
            <person name="Seah K. B. B."/>
        </authorList>
    </citation>
    <scope>NUCLEOTIDE SEQUENCE</scope>
    <source>
        <strain evidence="4">BECK_SA2B12</strain>
        <strain evidence="2">BECK_SA2B15</strain>
        <strain evidence="3">BECK_SA2B20</strain>
    </source>
</reference>
<organism evidence="2">
    <name type="scientific">Candidatus Kentrum eta</name>
    <dbReference type="NCBI Taxonomy" id="2126337"/>
    <lineage>
        <taxon>Bacteria</taxon>
        <taxon>Pseudomonadati</taxon>
        <taxon>Pseudomonadota</taxon>
        <taxon>Gammaproteobacteria</taxon>
        <taxon>Candidatus Kentrum</taxon>
    </lineage>
</organism>
<dbReference type="AlphaFoldDB" id="A0A450UH55"/>